<evidence type="ECO:0000313" key="2">
    <source>
        <dbReference type="Proteomes" id="UP001212123"/>
    </source>
</evidence>
<organism evidence="1 2">
    <name type="scientific">Dolichospermum circinale CS-537/01</name>
    <dbReference type="NCBI Taxonomy" id="3021739"/>
    <lineage>
        <taxon>Bacteria</taxon>
        <taxon>Bacillati</taxon>
        <taxon>Cyanobacteriota</taxon>
        <taxon>Cyanophyceae</taxon>
        <taxon>Nostocales</taxon>
        <taxon>Aphanizomenonaceae</taxon>
        <taxon>Dolichospermum</taxon>
        <taxon>Dolichospermum circinale</taxon>
    </lineage>
</organism>
<dbReference type="PANTHER" id="PTHR39517:SF1">
    <property type="entry name" value="LIPID-A-DISACCHARIDE SYNTHASE"/>
    <property type="match status" value="1"/>
</dbReference>
<dbReference type="PANTHER" id="PTHR39517">
    <property type="entry name" value="SLL0192 PROTEIN"/>
    <property type="match status" value="1"/>
</dbReference>
<comment type="caution">
    <text evidence="1">The sequence shown here is derived from an EMBL/GenBank/DDBJ whole genome shotgun (WGS) entry which is preliminary data.</text>
</comment>
<dbReference type="SUPFAM" id="SSF53756">
    <property type="entry name" value="UDP-Glycosyltransferase/glycogen phosphorylase"/>
    <property type="match status" value="1"/>
</dbReference>
<accession>A0ABT4ZZ88</accession>
<protein>
    <submittedName>
        <fullName evidence="1">Lipid-A-disaccharide synthase-related protein</fullName>
    </submittedName>
</protein>
<dbReference type="EMBL" id="JAQMTU010000003">
    <property type="protein sequence ID" value="MDB9484986.1"/>
    <property type="molecule type" value="Genomic_DNA"/>
</dbReference>
<name>A0ABT4ZZ88_9CYAN</name>
<evidence type="ECO:0000313" key="1">
    <source>
        <dbReference type="EMBL" id="MDB9484986.1"/>
    </source>
</evidence>
<dbReference type="RefSeq" id="WP_271804522.1">
    <property type="nucleotide sequence ID" value="NZ_JAQMTU010000003.1"/>
</dbReference>
<dbReference type="NCBIfam" id="TIGR03492">
    <property type="entry name" value="lipid-A-disaccharide synthase-related protein"/>
    <property type="match status" value="1"/>
</dbReference>
<sequence length="448" mass="48863">MANSRLQLLVLSNGHGEDIIAVRIIQALQTLSSPPDIFVLPIVGEGRAYQKINVPIIGKVQNMPSGGFVYMDSKELMRDVGGGLIQLTWNQIKSVRRWVRLQTSLGNQKAILAVGDIFPLLFAATSGANYAFVGTAKSEYYVRDEAGLLPRKSKSAKWENFSGSIYHPWERWLMSRSRCQAVFPRDSLTTKILKKWSIPAVDAGNPMMDGLKTNFSSPGFDRGNAEHKEQIRPLIVTLLPGSRAPEAYNNWEIIMVSVSALVASLQQPDSLFFGAGTMIFLGAIAPGLDCGILSQSLHIQGWRLCDQSPLQIPDPDSLTFNQKNAYLILTQAAYNECLHLGDLAIAMAGTATEQFIGLGKPAIAIPGGGPQYNTAFAEAQSRLLGISLTLVNQPSQVLPAIQSLLKNPDLLHDIAKNGLQRMGLAGAAQRIAECLQERLVMGNKIRLM</sequence>
<dbReference type="InterPro" id="IPR019994">
    <property type="entry name" value="Lipid-A-disac_synthase-rel_put"/>
</dbReference>
<proteinExistence type="predicted"/>
<gene>
    <name evidence="1" type="ORF">PN492_00150</name>
</gene>
<keyword evidence="2" id="KW-1185">Reference proteome</keyword>
<dbReference type="Proteomes" id="UP001212123">
    <property type="component" value="Unassembled WGS sequence"/>
</dbReference>
<reference evidence="1 2" key="1">
    <citation type="submission" date="2023-01" db="EMBL/GenBank/DDBJ databases">
        <title>Genomes from the Australian National Cyanobacteria Reference Collection.</title>
        <authorList>
            <person name="Willis A."/>
            <person name="Lee E.M.F."/>
        </authorList>
    </citation>
    <scope>NUCLEOTIDE SEQUENCE [LARGE SCALE GENOMIC DNA]</scope>
    <source>
        <strain evidence="1 2">CS-537/01</strain>
    </source>
</reference>